<accession>A0A5C7H8C8</accession>
<dbReference type="NCBIfam" id="TIGR00756">
    <property type="entry name" value="PPR"/>
    <property type="match status" value="1"/>
</dbReference>
<dbReference type="Gene3D" id="1.25.40.10">
    <property type="entry name" value="Tetratricopeptide repeat domain"/>
    <property type="match status" value="1"/>
</dbReference>
<comment type="caution">
    <text evidence="3">The sequence shown here is derived from an EMBL/GenBank/DDBJ whole genome shotgun (WGS) entry which is preliminary data.</text>
</comment>
<evidence type="ECO:0000313" key="4">
    <source>
        <dbReference type="Proteomes" id="UP000323000"/>
    </source>
</evidence>
<dbReference type="InterPro" id="IPR011990">
    <property type="entry name" value="TPR-like_helical_dom_sf"/>
</dbReference>
<dbReference type="AlphaFoldDB" id="A0A5C7H8C8"/>
<proteinExistence type="predicted"/>
<dbReference type="InterPro" id="IPR002885">
    <property type="entry name" value="PPR_rpt"/>
</dbReference>
<dbReference type="PANTHER" id="PTHR47926">
    <property type="entry name" value="PENTATRICOPEPTIDE REPEAT-CONTAINING PROTEIN"/>
    <property type="match status" value="1"/>
</dbReference>
<organism evidence="3 4">
    <name type="scientific">Acer yangbiense</name>
    <dbReference type="NCBI Taxonomy" id="1000413"/>
    <lineage>
        <taxon>Eukaryota</taxon>
        <taxon>Viridiplantae</taxon>
        <taxon>Streptophyta</taxon>
        <taxon>Embryophyta</taxon>
        <taxon>Tracheophyta</taxon>
        <taxon>Spermatophyta</taxon>
        <taxon>Magnoliopsida</taxon>
        <taxon>eudicotyledons</taxon>
        <taxon>Gunneridae</taxon>
        <taxon>Pentapetalae</taxon>
        <taxon>rosids</taxon>
        <taxon>malvids</taxon>
        <taxon>Sapindales</taxon>
        <taxon>Sapindaceae</taxon>
        <taxon>Hippocastanoideae</taxon>
        <taxon>Acereae</taxon>
        <taxon>Acer</taxon>
    </lineage>
</organism>
<evidence type="ECO:0000256" key="2">
    <source>
        <dbReference type="PROSITE-ProRule" id="PRU00708"/>
    </source>
</evidence>
<sequence>MEAEGFHGHSGRILFGQSGVTQTQYTRIVSLRPPLEQRANARKLFDQMPKRDVVSWNSMIIGYAKSRELKLTRQVQGQVLVIGFLSNLVISSTLVDAYARCGEMNDTRRLFNEMQVRDVLAWTTLVSGYTKIHGNMELGRKAAERLIELEPQSSATYVLLSSIYAALGKWELVEKVRRLMDERQFLIGDGLSWIEIEINVHTFTVSDRLYPLKDVIYSVLELD</sequence>
<keyword evidence="4" id="KW-1185">Reference proteome</keyword>
<dbReference type="OrthoDB" id="185373at2759"/>
<dbReference type="InterPro" id="IPR046848">
    <property type="entry name" value="E_motif"/>
</dbReference>
<dbReference type="InterPro" id="IPR046960">
    <property type="entry name" value="PPR_At4g14850-like_plant"/>
</dbReference>
<dbReference type="EMBL" id="VAHF01000010">
    <property type="protein sequence ID" value="TXG53257.1"/>
    <property type="molecule type" value="Genomic_DNA"/>
</dbReference>
<gene>
    <name evidence="3" type="ORF">EZV62_022426</name>
</gene>
<feature type="repeat" description="PPR" evidence="2">
    <location>
        <begin position="87"/>
        <end position="121"/>
    </location>
</feature>
<dbReference type="Pfam" id="PF01535">
    <property type="entry name" value="PPR"/>
    <property type="match status" value="2"/>
</dbReference>
<keyword evidence="1" id="KW-0677">Repeat</keyword>
<name>A0A5C7H8C8_9ROSI</name>
<dbReference type="PROSITE" id="PS51375">
    <property type="entry name" value="PPR"/>
    <property type="match status" value="1"/>
</dbReference>
<dbReference type="Proteomes" id="UP000323000">
    <property type="component" value="Chromosome 10"/>
</dbReference>
<dbReference type="PANTHER" id="PTHR47926:SF465">
    <property type="entry name" value="PENTATRICOPEPTIDE REPEAT (PPR-LIKE) SUPERFAMILY PROTEIN"/>
    <property type="match status" value="1"/>
</dbReference>
<dbReference type="Pfam" id="PF20431">
    <property type="entry name" value="E_motif"/>
    <property type="match status" value="1"/>
</dbReference>
<reference evidence="4" key="1">
    <citation type="journal article" date="2019" name="Gigascience">
        <title>De novo genome assembly of the endangered Acer yangbiense, a plant species with extremely small populations endemic to Yunnan Province, China.</title>
        <authorList>
            <person name="Yang J."/>
            <person name="Wariss H.M."/>
            <person name="Tao L."/>
            <person name="Zhang R."/>
            <person name="Yun Q."/>
            <person name="Hollingsworth P."/>
            <person name="Dao Z."/>
            <person name="Luo G."/>
            <person name="Guo H."/>
            <person name="Ma Y."/>
            <person name="Sun W."/>
        </authorList>
    </citation>
    <scope>NUCLEOTIDE SEQUENCE [LARGE SCALE GENOMIC DNA]</scope>
    <source>
        <strain evidence="4">cv. Malutang</strain>
    </source>
</reference>
<evidence type="ECO:0000313" key="3">
    <source>
        <dbReference type="EMBL" id="TXG53257.1"/>
    </source>
</evidence>
<dbReference type="GO" id="GO:0009451">
    <property type="term" value="P:RNA modification"/>
    <property type="evidence" value="ECO:0007669"/>
    <property type="project" value="InterPro"/>
</dbReference>
<evidence type="ECO:0000256" key="1">
    <source>
        <dbReference type="ARBA" id="ARBA00022737"/>
    </source>
</evidence>
<evidence type="ECO:0008006" key="5">
    <source>
        <dbReference type="Google" id="ProtNLM"/>
    </source>
</evidence>
<dbReference type="GO" id="GO:0003723">
    <property type="term" value="F:RNA binding"/>
    <property type="evidence" value="ECO:0007669"/>
    <property type="project" value="InterPro"/>
</dbReference>
<protein>
    <recommendedName>
        <fullName evidence="5">Pentatricopeptide repeat-containing protein</fullName>
    </recommendedName>
</protein>